<accession>A0A381P4J2</accession>
<dbReference type="InterPro" id="IPR035959">
    <property type="entry name" value="RutC-like_sf"/>
</dbReference>
<dbReference type="GO" id="GO:0005829">
    <property type="term" value="C:cytosol"/>
    <property type="evidence" value="ECO:0007669"/>
    <property type="project" value="TreeGrafter"/>
</dbReference>
<dbReference type="PANTHER" id="PTHR11803:SF48">
    <property type="entry name" value="2-AMINOMUCONATE DEAMINASE"/>
    <property type="match status" value="1"/>
</dbReference>
<proteinExistence type="predicted"/>
<dbReference type="AlphaFoldDB" id="A0A381P4J2"/>
<evidence type="ECO:0000313" key="1">
    <source>
        <dbReference type="EMBL" id="SUZ61790.1"/>
    </source>
</evidence>
<protein>
    <submittedName>
        <fullName evidence="1">Uncharacterized protein</fullName>
    </submittedName>
</protein>
<feature type="non-terminal residue" evidence="1">
    <location>
        <position position="1"/>
    </location>
</feature>
<sequence length="115" mass="12327">VVHVSGTSARRADDTIEGATVTDDGMVRLDAGVQSAAVLANVERVLTEVGLDRTDLVDVTAFLVDVDDFDAWNEAWTGFFNGAEAPARTTVAVLALPHPHLLVEVKATARLRDRD</sequence>
<dbReference type="PANTHER" id="PTHR11803">
    <property type="entry name" value="2-IMINOBUTANOATE/2-IMINOPROPANOATE DEAMINASE RIDA"/>
    <property type="match status" value="1"/>
</dbReference>
<dbReference type="GO" id="GO:0019239">
    <property type="term" value="F:deaminase activity"/>
    <property type="evidence" value="ECO:0007669"/>
    <property type="project" value="TreeGrafter"/>
</dbReference>
<dbReference type="CDD" id="cd00448">
    <property type="entry name" value="YjgF_YER057c_UK114_family"/>
    <property type="match status" value="1"/>
</dbReference>
<dbReference type="EMBL" id="UINC01000826">
    <property type="protein sequence ID" value="SUZ61790.1"/>
    <property type="molecule type" value="Genomic_DNA"/>
</dbReference>
<dbReference type="SUPFAM" id="SSF55298">
    <property type="entry name" value="YjgF-like"/>
    <property type="match status" value="1"/>
</dbReference>
<name>A0A381P4J2_9ZZZZ</name>
<organism evidence="1">
    <name type="scientific">marine metagenome</name>
    <dbReference type="NCBI Taxonomy" id="408172"/>
    <lineage>
        <taxon>unclassified sequences</taxon>
        <taxon>metagenomes</taxon>
        <taxon>ecological metagenomes</taxon>
    </lineage>
</organism>
<dbReference type="Gene3D" id="3.30.1330.40">
    <property type="entry name" value="RutC-like"/>
    <property type="match status" value="1"/>
</dbReference>
<gene>
    <name evidence="1" type="ORF">METZ01_LOCUS14644</name>
</gene>
<dbReference type="GO" id="GO:0005739">
    <property type="term" value="C:mitochondrion"/>
    <property type="evidence" value="ECO:0007669"/>
    <property type="project" value="TreeGrafter"/>
</dbReference>
<dbReference type="Pfam" id="PF01042">
    <property type="entry name" value="Ribonuc_L-PSP"/>
    <property type="match status" value="1"/>
</dbReference>
<reference evidence="1" key="1">
    <citation type="submission" date="2018-05" db="EMBL/GenBank/DDBJ databases">
        <authorList>
            <person name="Lanie J.A."/>
            <person name="Ng W.-L."/>
            <person name="Kazmierczak K.M."/>
            <person name="Andrzejewski T.M."/>
            <person name="Davidsen T.M."/>
            <person name="Wayne K.J."/>
            <person name="Tettelin H."/>
            <person name="Glass J.I."/>
            <person name="Rusch D."/>
            <person name="Podicherti R."/>
            <person name="Tsui H.-C.T."/>
            <person name="Winkler M.E."/>
        </authorList>
    </citation>
    <scope>NUCLEOTIDE SEQUENCE</scope>
</reference>
<dbReference type="InterPro" id="IPR006175">
    <property type="entry name" value="YjgF/YER057c/UK114"/>
</dbReference>